<proteinExistence type="predicted"/>
<keyword evidence="4" id="KW-1185">Reference proteome</keyword>
<feature type="domain" description="MmyB-like transcription regulator ligand binding" evidence="2">
    <location>
        <begin position="55"/>
        <end position="162"/>
    </location>
</feature>
<evidence type="ECO:0000313" key="4">
    <source>
        <dbReference type="Proteomes" id="UP001595975"/>
    </source>
</evidence>
<dbReference type="EMBL" id="JBHSOF010000042">
    <property type="protein sequence ID" value="MFC5666567.1"/>
    <property type="molecule type" value="Genomic_DNA"/>
</dbReference>
<sequence>MTRTNGHTGPTSHPDTQDFDGRTVLITGGTSGMGLATARVLLDRGANVVITGRDDARLRRAEAELDSGERVFAVRADSARPDDPRLAELIGELSLRSPEFRHWWAEHPVRDKTSGHKVFHHPLVGRLELVYETLRSADDPDQALVTCTADLASPSDDALRMLIAWEADHTHPHPARTE</sequence>
<gene>
    <name evidence="3" type="ORF">ACFP3U_26810</name>
</gene>
<protein>
    <submittedName>
        <fullName evidence="3">SDR family NAD(P)-dependent oxidoreductase</fullName>
    </submittedName>
</protein>
<name>A0ABW0X7M7_9ACTN</name>
<dbReference type="PANTHER" id="PTHR35010">
    <property type="entry name" value="BLL4672 PROTEIN-RELATED"/>
    <property type="match status" value="1"/>
</dbReference>
<organism evidence="3 4">
    <name type="scientific">Kitasatospora misakiensis</name>
    <dbReference type="NCBI Taxonomy" id="67330"/>
    <lineage>
        <taxon>Bacteria</taxon>
        <taxon>Bacillati</taxon>
        <taxon>Actinomycetota</taxon>
        <taxon>Actinomycetes</taxon>
        <taxon>Kitasatosporales</taxon>
        <taxon>Streptomycetaceae</taxon>
        <taxon>Kitasatospora</taxon>
    </lineage>
</organism>
<accession>A0ABW0X7M7</accession>
<evidence type="ECO:0000256" key="1">
    <source>
        <dbReference type="SAM" id="MobiDB-lite"/>
    </source>
</evidence>
<reference evidence="4" key="1">
    <citation type="journal article" date="2019" name="Int. J. Syst. Evol. Microbiol.">
        <title>The Global Catalogue of Microorganisms (GCM) 10K type strain sequencing project: providing services to taxonomists for standard genome sequencing and annotation.</title>
        <authorList>
            <consortium name="The Broad Institute Genomics Platform"/>
            <consortium name="The Broad Institute Genome Sequencing Center for Infectious Disease"/>
            <person name="Wu L."/>
            <person name="Ma J."/>
        </authorList>
    </citation>
    <scope>NUCLEOTIDE SEQUENCE [LARGE SCALE GENOMIC DNA]</scope>
    <source>
        <strain evidence="4">CGMCC 4.1437</strain>
    </source>
</reference>
<feature type="compositionally biased region" description="Polar residues" evidence="1">
    <location>
        <begin position="1"/>
        <end position="14"/>
    </location>
</feature>
<dbReference type="Gene3D" id="3.30.450.180">
    <property type="match status" value="1"/>
</dbReference>
<dbReference type="InterPro" id="IPR036291">
    <property type="entry name" value="NAD(P)-bd_dom_sf"/>
</dbReference>
<feature type="region of interest" description="Disordered" evidence="1">
    <location>
        <begin position="1"/>
        <end position="23"/>
    </location>
</feature>
<dbReference type="Proteomes" id="UP001595975">
    <property type="component" value="Unassembled WGS sequence"/>
</dbReference>
<dbReference type="Pfam" id="PF17765">
    <property type="entry name" value="MLTR_LBD"/>
    <property type="match status" value="1"/>
</dbReference>
<dbReference type="PANTHER" id="PTHR35010:SF2">
    <property type="entry name" value="BLL4672 PROTEIN"/>
    <property type="match status" value="1"/>
</dbReference>
<dbReference type="InterPro" id="IPR041413">
    <property type="entry name" value="MLTR_LBD"/>
</dbReference>
<comment type="caution">
    <text evidence="3">The sequence shown here is derived from an EMBL/GenBank/DDBJ whole genome shotgun (WGS) entry which is preliminary data.</text>
</comment>
<dbReference type="RefSeq" id="WP_380228258.1">
    <property type="nucleotide sequence ID" value="NZ_JBHSOF010000042.1"/>
</dbReference>
<dbReference type="SUPFAM" id="SSF51735">
    <property type="entry name" value="NAD(P)-binding Rossmann-fold domains"/>
    <property type="match status" value="1"/>
</dbReference>
<evidence type="ECO:0000313" key="3">
    <source>
        <dbReference type="EMBL" id="MFC5666567.1"/>
    </source>
</evidence>
<evidence type="ECO:0000259" key="2">
    <source>
        <dbReference type="Pfam" id="PF17765"/>
    </source>
</evidence>